<reference evidence="3 4" key="2">
    <citation type="journal article" date="2017" name="Genome Biol. Evol.">
        <title>Trajectories and Drivers of Genome Evolution in Surface-Associated Marine Phaeobacter.</title>
        <authorList>
            <person name="Freese H.M."/>
            <person name="Sikorski J."/>
            <person name="Bunk B."/>
            <person name="Scheuner C."/>
            <person name="Meier-Kolthoff J.P."/>
            <person name="Sproer C."/>
            <person name="Gram L."/>
            <person name="Overmann J."/>
        </authorList>
    </citation>
    <scope>NUCLEOTIDE SEQUENCE [LARGE SCALE GENOMIC DNA]</scope>
    <source>
        <strain evidence="1 4">P66</strain>
        <strain evidence="2 3">P88</strain>
    </source>
</reference>
<gene>
    <name evidence="1" type="ORF">PhaeoP66_00724</name>
    <name evidence="2" type="ORF">PhaeoP88_02638</name>
</gene>
<evidence type="ECO:0000313" key="4">
    <source>
        <dbReference type="Proteomes" id="UP000236536"/>
    </source>
</evidence>
<dbReference type="EMBL" id="CP010725">
    <property type="protein sequence ID" value="AUQ99983.1"/>
    <property type="molecule type" value="Genomic_DNA"/>
</dbReference>
<sequence length="198" mass="21396">MLVLWVGENDGGFGDGKFIYVPVPGDELTLQRRNPNATVSQIKPGAIYTDGGSIPRAAQVFKGFSPWGYAPAYMVHDWLFVAKKCVTDGAATPAEVPIGRMDFIESAEVLGEAIKGLIEAKRVKPNDVAPEMISAAVAGPISRRIWFQRGGCVGNRLSADHQAKVDDYIARFGESVSEGVLEHTADFNDTRAVALVKF</sequence>
<evidence type="ECO:0008006" key="5">
    <source>
        <dbReference type="Google" id="ProtNLM"/>
    </source>
</evidence>
<accession>A0A2I7KBM2</accession>
<reference evidence="2 3" key="1">
    <citation type="journal article" date="2017" name="Front. Microbiol.">
        <title>Phaeobacter piscinae sp. nov., a species of the Roseobacter group and potential aquaculture probiont.</title>
        <authorList>
            <person name="Sonnenschein E.C."/>
            <person name="Phippen C.B.W."/>
            <person name="Nielsen K.F."/>
            <person name="Mateiu R.V."/>
            <person name="Melchiorsen J."/>
            <person name="Gram L."/>
            <person name="Overmann J."/>
            <person name="Freese H.M."/>
        </authorList>
    </citation>
    <scope>NUCLEOTIDE SEQUENCE [LARGE SCALE GENOMIC DNA]</scope>
    <source>
        <strain evidence="2 3">P88</strain>
    </source>
</reference>
<dbReference type="AlphaFoldDB" id="A0A2I7KBM2"/>
<evidence type="ECO:0000313" key="1">
    <source>
        <dbReference type="EMBL" id="AUQ93537.1"/>
    </source>
</evidence>
<evidence type="ECO:0000313" key="2">
    <source>
        <dbReference type="EMBL" id="AUQ99983.1"/>
    </source>
</evidence>
<reference evidence="1 4" key="3">
    <citation type="journal article" date="2017" name="Int. J. Syst. Evol. Microbiol.">
        <title>Adaptation of Surface-Associated Bacteria to the Open Ocean: A Genomically Distinct Subpopulation of Phaeobacter gallaeciensis Colonizes Pacific Mesozooplankton.</title>
        <authorList>
            <person name="Freese H.M."/>
            <person name="Methner A."/>
            <person name="Overmann J."/>
        </authorList>
    </citation>
    <scope>NUCLEOTIDE SEQUENCE [LARGE SCALE GENOMIC DNA]</scope>
    <source>
        <strain evidence="1 4">P66</strain>
    </source>
</reference>
<dbReference type="Proteomes" id="UP000236536">
    <property type="component" value="Chromosome"/>
</dbReference>
<dbReference type="EMBL" id="CP010705">
    <property type="protein sequence ID" value="AUQ93537.1"/>
    <property type="molecule type" value="Genomic_DNA"/>
</dbReference>
<evidence type="ECO:0000313" key="3">
    <source>
        <dbReference type="Proteomes" id="UP000236447"/>
    </source>
</evidence>
<protein>
    <recommendedName>
        <fullName evidence="5">DUF1353 domain-containing protein</fullName>
    </recommendedName>
</protein>
<proteinExistence type="predicted"/>
<organism evidence="2 3">
    <name type="scientific">Phaeobacter inhibens</name>
    <dbReference type="NCBI Taxonomy" id="221822"/>
    <lineage>
        <taxon>Bacteria</taxon>
        <taxon>Pseudomonadati</taxon>
        <taxon>Pseudomonadota</taxon>
        <taxon>Alphaproteobacteria</taxon>
        <taxon>Rhodobacterales</taxon>
        <taxon>Roseobacteraceae</taxon>
        <taxon>Phaeobacter</taxon>
    </lineage>
</organism>
<keyword evidence="4" id="KW-1185">Reference proteome</keyword>
<name>A0A2I7KBM2_9RHOB</name>
<dbReference type="Proteomes" id="UP000236447">
    <property type="component" value="Chromosome"/>
</dbReference>